<dbReference type="SUPFAM" id="SSF110738">
    <property type="entry name" value="Glycerate kinase I"/>
    <property type="match status" value="1"/>
</dbReference>
<dbReference type="EMBL" id="CP099490">
    <property type="protein sequence ID" value="USQ77537.1"/>
    <property type="molecule type" value="Genomic_DNA"/>
</dbReference>
<dbReference type="Gene3D" id="3.90.1510.10">
    <property type="entry name" value="Glycerate kinase, domain 2"/>
    <property type="match status" value="1"/>
</dbReference>
<organism evidence="4 5">
    <name type="scientific">Ornithinimicrobium cryptoxanthini</name>
    <dbReference type="NCBI Taxonomy" id="2934161"/>
    <lineage>
        <taxon>Bacteria</taxon>
        <taxon>Bacillati</taxon>
        <taxon>Actinomycetota</taxon>
        <taxon>Actinomycetes</taxon>
        <taxon>Micrococcales</taxon>
        <taxon>Ornithinimicrobiaceae</taxon>
        <taxon>Ornithinimicrobium</taxon>
    </lineage>
</organism>
<evidence type="ECO:0000313" key="5">
    <source>
        <dbReference type="Proteomes" id="UP001056535"/>
    </source>
</evidence>
<dbReference type="InterPro" id="IPR036129">
    <property type="entry name" value="Glycerate_kinase_sf"/>
</dbReference>
<sequence length="358" mass="36415">MRVVLATGEYADTPGPLAAAVRLAQGWRRTAPADQVVVAPVSDGGSGFIEVLAHALDAQPAPVVVTGPLGDEVPAQVLLHEDAAYIEAGQAAGRHLAADVLAGADQATLQGLTSRGVGELVAAALEAGASRIVLGCGDLASHDGGVGLLQALGAGEDLTDLPAVRDRLRGTTLLLAHASNMPLTGFHGASAALGVEHGVPADVTQQLEEAMGLLTEQVNRVLPPRKDLLTGHRIRPERADGAGVGGGVGYAAILLGARPVNGATFVIEEIGLADVLPGALVVAGGAAYDWNTVHDGVIAEVARAALEVGSPSIVLAERIEVGRREGMALGVSASYSPRDGEGLDDLAERIARTWSPQR</sequence>
<evidence type="ECO:0000313" key="4">
    <source>
        <dbReference type="EMBL" id="USQ77537.1"/>
    </source>
</evidence>
<dbReference type="Proteomes" id="UP001056535">
    <property type="component" value="Chromosome"/>
</dbReference>
<proteinExistence type="inferred from homology"/>
<keyword evidence="3 4" id="KW-0418">Kinase</keyword>
<evidence type="ECO:0000256" key="1">
    <source>
        <dbReference type="ARBA" id="ARBA00006284"/>
    </source>
</evidence>
<dbReference type="InterPro" id="IPR018193">
    <property type="entry name" value="Glyc_kinase_flavodox-like_fold"/>
</dbReference>
<dbReference type="PANTHER" id="PTHR21599:SF0">
    <property type="entry name" value="GLYCERATE KINASE"/>
    <property type="match status" value="1"/>
</dbReference>
<keyword evidence="5" id="KW-1185">Reference proteome</keyword>
<evidence type="ECO:0000256" key="2">
    <source>
        <dbReference type="ARBA" id="ARBA00022679"/>
    </source>
</evidence>
<dbReference type="RefSeq" id="WP_252622762.1">
    <property type="nucleotide sequence ID" value="NZ_CP099490.1"/>
</dbReference>
<dbReference type="PANTHER" id="PTHR21599">
    <property type="entry name" value="GLYCERATE KINASE"/>
    <property type="match status" value="1"/>
</dbReference>
<dbReference type="InterPro" id="IPR004381">
    <property type="entry name" value="Glycerate_kinase"/>
</dbReference>
<evidence type="ECO:0000256" key="3">
    <source>
        <dbReference type="ARBA" id="ARBA00022777"/>
    </source>
</evidence>
<dbReference type="InterPro" id="IPR018197">
    <property type="entry name" value="Glycerate_kinase_RE-like"/>
</dbReference>
<accession>A0ABY4YLP0</accession>
<comment type="similarity">
    <text evidence="1">Belongs to the glycerate kinase type-1 family.</text>
</comment>
<dbReference type="GO" id="GO:0016301">
    <property type="term" value="F:kinase activity"/>
    <property type="evidence" value="ECO:0007669"/>
    <property type="project" value="UniProtKB-KW"/>
</dbReference>
<keyword evidence="2" id="KW-0808">Transferase</keyword>
<dbReference type="Pfam" id="PF02595">
    <property type="entry name" value="Gly_kinase"/>
    <property type="match status" value="1"/>
</dbReference>
<name>A0ABY4YLP0_9MICO</name>
<reference evidence="4" key="1">
    <citation type="submission" date="2022-06" db="EMBL/GenBank/DDBJ databases">
        <title>Ornithinimicrobium JY.X270.</title>
        <authorList>
            <person name="Huang Y."/>
        </authorList>
    </citation>
    <scope>NUCLEOTIDE SEQUENCE</scope>
    <source>
        <strain evidence="4">JY.X270</strain>
    </source>
</reference>
<dbReference type="Gene3D" id="3.40.50.10350">
    <property type="entry name" value="Glycerate kinase, domain 1"/>
    <property type="match status" value="1"/>
</dbReference>
<gene>
    <name evidence="4" type="ORF">NF557_06420</name>
</gene>
<protein>
    <submittedName>
        <fullName evidence="4">Glycerate kinase</fullName>
    </submittedName>
</protein>